<evidence type="ECO:0000313" key="1">
    <source>
        <dbReference type="EMBL" id="KYN15846.1"/>
    </source>
</evidence>
<dbReference type="AlphaFoldDB" id="A0A195DSL4"/>
<organism evidence="1 2">
    <name type="scientific">Trachymyrmex cornetzi</name>
    <dbReference type="NCBI Taxonomy" id="471704"/>
    <lineage>
        <taxon>Eukaryota</taxon>
        <taxon>Metazoa</taxon>
        <taxon>Ecdysozoa</taxon>
        <taxon>Arthropoda</taxon>
        <taxon>Hexapoda</taxon>
        <taxon>Insecta</taxon>
        <taxon>Pterygota</taxon>
        <taxon>Neoptera</taxon>
        <taxon>Endopterygota</taxon>
        <taxon>Hymenoptera</taxon>
        <taxon>Apocrita</taxon>
        <taxon>Aculeata</taxon>
        <taxon>Formicoidea</taxon>
        <taxon>Formicidae</taxon>
        <taxon>Myrmicinae</taxon>
        <taxon>Trachymyrmex</taxon>
    </lineage>
</organism>
<dbReference type="EMBL" id="KQ980489">
    <property type="protein sequence ID" value="KYN15846.1"/>
    <property type="molecule type" value="Genomic_DNA"/>
</dbReference>
<dbReference type="Proteomes" id="UP000078492">
    <property type="component" value="Unassembled WGS sequence"/>
</dbReference>
<accession>A0A195DSL4</accession>
<proteinExistence type="predicted"/>
<gene>
    <name evidence="1" type="ORF">ALC57_11927</name>
</gene>
<name>A0A195DSL4_9HYME</name>
<keyword evidence="2" id="KW-1185">Reference proteome</keyword>
<feature type="non-terminal residue" evidence="1">
    <location>
        <position position="1"/>
    </location>
</feature>
<sequence>ARRKCRSSRNWGGGWRATGLHAAPRRPASLNIRPLSSSSSSFSFSSSFPRFSPHHATNSLPDDKLPFQLANSNLLSPLLLEQPPEGCYWLYGVFRKKTALDVREDLMDAQEGKKRQTEGCLKSWN</sequence>
<evidence type="ECO:0000313" key="2">
    <source>
        <dbReference type="Proteomes" id="UP000078492"/>
    </source>
</evidence>
<protein>
    <submittedName>
        <fullName evidence="1">Uncharacterized protein</fullName>
    </submittedName>
</protein>
<reference evidence="1 2" key="1">
    <citation type="submission" date="2015-09" db="EMBL/GenBank/DDBJ databases">
        <title>Trachymyrmex cornetzi WGS genome.</title>
        <authorList>
            <person name="Nygaard S."/>
            <person name="Hu H."/>
            <person name="Boomsma J."/>
            <person name="Zhang G."/>
        </authorList>
    </citation>
    <scope>NUCLEOTIDE SEQUENCE [LARGE SCALE GENOMIC DNA]</scope>
    <source>
        <strain evidence="1">Tcor2-1</strain>
        <tissue evidence="1">Whole body</tissue>
    </source>
</reference>